<name>A0A2T8HS47_9RHOB</name>
<comment type="caution">
    <text evidence="1">The sequence shown here is derived from an EMBL/GenBank/DDBJ whole genome shotgun (WGS) entry which is preliminary data.</text>
</comment>
<keyword evidence="2" id="KW-1185">Reference proteome</keyword>
<protein>
    <submittedName>
        <fullName evidence="1">Uncharacterized protein</fullName>
    </submittedName>
</protein>
<gene>
    <name evidence="1" type="ORF">DDE20_14130</name>
</gene>
<dbReference type="Proteomes" id="UP000245911">
    <property type="component" value="Unassembled WGS sequence"/>
</dbReference>
<evidence type="ECO:0000313" key="1">
    <source>
        <dbReference type="EMBL" id="PVH28237.1"/>
    </source>
</evidence>
<dbReference type="EMBL" id="QDKM01000006">
    <property type="protein sequence ID" value="PVH28237.1"/>
    <property type="molecule type" value="Genomic_DNA"/>
</dbReference>
<proteinExistence type="predicted"/>
<dbReference type="RefSeq" id="WP_116559158.1">
    <property type="nucleotide sequence ID" value="NZ_QDKM01000006.1"/>
</dbReference>
<accession>A0A2T8HS47</accession>
<dbReference type="OrthoDB" id="9981207at2"/>
<reference evidence="1 2" key="1">
    <citation type="submission" date="2018-04" db="EMBL/GenBank/DDBJ databases">
        <title>Pararhodobacter oceanense sp. nov., isolated from marine intertidal sediment.</title>
        <authorList>
            <person name="Wang X.-L."/>
            <person name="Du Z.-J."/>
        </authorList>
    </citation>
    <scope>NUCLEOTIDE SEQUENCE [LARGE SCALE GENOMIC DNA]</scope>
    <source>
        <strain evidence="1 2">AM505</strain>
    </source>
</reference>
<evidence type="ECO:0000313" key="2">
    <source>
        <dbReference type="Proteomes" id="UP000245911"/>
    </source>
</evidence>
<sequence length="83" mass="9233">MPEKPITAWDAWFEIFCARCALTTLAEQSDSLRDSMSPGMVLELLADDMADVERALTTLLKYMAQQDPDGIHKFIGKPLKGST</sequence>
<organism evidence="1 2">
    <name type="scientific">Pararhodobacter oceanensis</name>
    <dbReference type="NCBI Taxonomy" id="2172121"/>
    <lineage>
        <taxon>Bacteria</taxon>
        <taxon>Pseudomonadati</taxon>
        <taxon>Pseudomonadota</taxon>
        <taxon>Alphaproteobacteria</taxon>
        <taxon>Rhodobacterales</taxon>
        <taxon>Paracoccaceae</taxon>
        <taxon>Pararhodobacter</taxon>
    </lineage>
</organism>
<dbReference type="AlphaFoldDB" id="A0A2T8HS47"/>